<comment type="caution">
    <text evidence="1">The sequence shown here is derived from an EMBL/GenBank/DDBJ whole genome shotgun (WGS) entry which is preliminary data.</text>
</comment>
<proteinExistence type="predicted"/>
<dbReference type="EMBL" id="JAHRIN010051093">
    <property type="protein sequence ID" value="MEQ2209221.1"/>
    <property type="molecule type" value="Genomic_DNA"/>
</dbReference>
<feature type="non-terminal residue" evidence="1">
    <location>
        <position position="1"/>
    </location>
</feature>
<keyword evidence="2" id="KW-1185">Reference proteome</keyword>
<name>A0ABV0RM20_9TELE</name>
<organism evidence="1 2">
    <name type="scientific">Xenoophorus captivus</name>
    <dbReference type="NCBI Taxonomy" id="1517983"/>
    <lineage>
        <taxon>Eukaryota</taxon>
        <taxon>Metazoa</taxon>
        <taxon>Chordata</taxon>
        <taxon>Craniata</taxon>
        <taxon>Vertebrata</taxon>
        <taxon>Euteleostomi</taxon>
        <taxon>Actinopterygii</taxon>
        <taxon>Neopterygii</taxon>
        <taxon>Teleostei</taxon>
        <taxon>Neoteleostei</taxon>
        <taxon>Acanthomorphata</taxon>
        <taxon>Ovalentaria</taxon>
        <taxon>Atherinomorphae</taxon>
        <taxon>Cyprinodontiformes</taxon>
        <taxon>Goodeidae</taxon>
        <taxon>Xenoophorus</taxon>
    </lineage>
</organism>
<reference evidence="1 2" key="1">
    <citation type="submission" date="2021-06" db="EMBL/GenBank/DDBJ databases">
        <authorList>
            <person name="Palmer J.M."/>
        </authorList>
    </citation>
    <scope>NUCLEOTIDE SEQUENCE [LARGE SCALE GENOMIC DNA]</scope>
    <source>
        <strain evidence="1 2">XC_2019</strain>
        <tissue evidence="1">Muscle</tissue>
    </source>
</reference>
<sequence length="102" mass="11129">APAFFYTVQHFCARPANIHTHSTKRPLQHQQVVYMLSCSGFDPCQRAAVFPCCCIAGPPMLFRAVATVNMARSLLERLPVPSAKLSAADANQNGVKIQTEPS</sequence>
<evidence type="ECO:0000313" key="1">
    <source>
        <dbReference type="EMBL" id="MEQ2209221.1"/>
    </source>
</evidence>
<dbReference type="Proteomes" id="UP001434883">
    <property type="component" value="Unassembled WGS sequence"/>
</dbReference>
<gene>
    <name evidence="1" type="ORF">XENOCAPTIV_026857</name>
</gene>
<accession>A0ABV0RM20</accession>
<protein>
    <submittedName>
        <fullName evidence="1">Uncharacterized protein</fullName>
    </submittedName>
</protein>
<evidence type="ECO:0000313" key="2">
    <source>
        <dbReference type="Proteomes" id="UP001434883"/>
    </source>
</evidence>